<dbReference type="EMBL" id="ABEU02000004">
    <property type="protein sequence ID" value="PNR54879.1"/>
    <property type="molecule type" value="Genomic_DNA"/>
</dbReference>
<reference evidence="1 3" key="2">
    <citation type="journal article" date="2018" name="Plant J.">
        <title>The Physcomitrella patens chromosome-scale assembly reveals moss genome structure and evolution.</title>
        <authorList>
            <person name="Lang D."/>
            <person name="Ullrich K.K."/>
            <person name="Murat F."/>
            <person name="Fuchs J."/>
            <person name="Jenkins J."/>
            <person name="Haas F.B."/>
            <person name="Piednoel M."/>
            <person name="Gundlach H."/>
            <person name="Van Bel M."/>
            <person name="Meyberg R."/>
            <person name="Vives C."/>
            <person name="Morata J."/>
            <person name="Symeonidi A."/>
            <person name="Hiss M."/>
            <person name="Muchero W."/>
            <person name="Kamisugi Y."/>
            <person name="Saleh O."/>
            <person name="Blanc G."/>
            <person name="Decker E.L."/>
            <person name="van Gessel N."/>
            <person name="Grimwood J."/>
            <person name="Hayes R.D."/>
            <person name="Graham S.W."/>
            <person name="Gunter L.E."/>
            <person name="McDaniel S.F."/>
            <person name="Hoernstein S.N.W."/>
            <person name="Larsson A."/>
            <person name="Li F.W."/>
            <person name="Perroud P.F."/>
            <person name="Phillips J."/>
            <person name="Ranjan P."/>
            <person name="Rokshar D.S."/>
            <person name="Rothfels C.J."/>
            <person name="Schneider L."/>
            <person name="Shu S."/>
            <person name="Stevenson D.W."/>
            <person name="Thummler F."/>
            <person name="Tillich M."/>
            <person name="Villarreal Aguilar J.C."/>
            <person name="Widiez T."/>
            <person name="Wong G.K."/>
            <person name="Wymore A."/>
            <person name="Zhang Y."/>
            <person name="Zimmer A.D."/>
            <person name="Quatrano R.S."/>
            <person name="Mayer K.F.X."/>
            <person name="Goodstein D."/>
            <person name="Casacuberta J.M."/>
            <person name="Vandepoele K."/>
            <person name="Reski R."/>
            <person name="Cuming A.C."/>
            <person name="Tuskan G.A."/>
            <person name="Maumus F."/>
            <person name="Salse J."/>
            <person name="Schmutz J."/>
            <person name="Rensing S.A."/>
        </authorList>
    </citation>
    <scope>NUCLEOTIDE SEQUENCE [LARGE SCALE GENOMIC DNA]</scope>
    <source>
        <strain evidence="2 3">cv. Gransden 2004</strain>
    </source>
</reference>
<dbReference type="Proteomes" id="UP000006727">
    <property type="component" value="Chromosome 4"/>
</dbReference>
<gene>
    <name evidence="1" type="ORF">PHYPA_005772</name>
</gene>
<dbReference type="EnsemblPlants" id="Pp3c4_4700V3.1">
    <property type="protein sequence ID" value="Pp3c4_4700V3.1"/>
    <property type="gene ID" value="Pp3c4_4700"/>
</dbReference>
<reference evidence="2" key="3">
    <citation type="submission" date="2020-12" db="UniProtKB">
        <authorList>
            <consortium name="EnsemblPlants"/>
        </authorList>
    </citation>
    <scope>IDENTIFICATION</scope>
</reference>
<evidence type="ECO:0000313" key="1">
    <source>
        <dbReference type="EMBL" id="PNR54879.1"/>
    </source>
</evidence>
<dbReference type="InParanoid" id="A0A2K1KM83"/>
<keyword evidence="3" id="KW-1185">Reference proteome</keyword>
<name>A0A2K1KM83_PHYPA</name>
<reference evidence="1 3" key="1">
    <citation type="journal article" date="2008" name="Science">
        <title>The Physcomitrella genome reveals evolutionary insights into the conquest of land by plants.</title>
        <authorList>
            <person name="Rensing S."/>
            <person name="Lang D."/>
            <person name="Zimmer A."/>
            <person name="Terry A."/>
            <person name="Salamov A."/>
            <person name="Shapiro H."/>
            <person name="Nishiyama T."/>
            <person name="Perroud P.-F."/>
            <person name="Lindquist E."/>
            <person name="Kamisugi Y."/>
            <person name="Tanahashi T."/>
            <person name="Sakakibara K."/>
            <person name="Fujita T."/>
            <person name="Oishi K."/>
            <person name="Shin-I T."/>
            <person name="Kuroki Y."/>
            <person name="Toyoda A."/>
            <person name="Suzuki Y."/>
            <person name="Hashimoto A."/>
            <person name="Yamaguchi K."/>
            <person name="Sugano A."/>
            <person name="Kohara Y."/>
            <person name="Fujiyama A."/>
            <person name="Anterola A."/>
            <person name="Aoki S."/>
            <person name="Ashton N."/>
            <person name="Barbazuk W.B."/>
            <person name="Barker E."/>
            <person name="Bennetzen J."/>
            <person name="Bezanilla M."/>
            <person name="Blankenship R."/>
            <person name="Cho S.H."/>
            <person name="Dutcher S."/>
            <person name="Estelle M."/>
            <person name="Fawcett J.A."/>
            <person name="Gundlach H."/>
            <person name="Hanada K."/>
            <person name="Heyl A."/>
            <person name="Hicks K.A."/>
            <person name="Hugh J."/>
            <person name="Lohr M."/>
            <person name="Mayer K."/>
            <person name="Melkozernov A."/>
            <person name="Murata T."/>
            <person name="Nelson D."/>
            <person name="Pils B."/>
            <person name="Prigge M."/>
            <person name="Reiss B."/>
            <person name="Renner T."/>
            <person name="Rombauts S."/>
            <person name="Rushton P."/>
            <person name="Sanderfoot A."/>
            <person name="Schween G."/>
            <person name="Shiu S.-H."/>
            <person name="Stueber K."/>
            <person name="Theodoulou F.L."/>
            <person name="Tu H."/>
            <person name="Van de Peer Y."/>
            <person name="Verrier P.J."/>
            <person name="Waters E."/>
            <person name="Wood A."/>
            <person name="Yang L."/>
            <person name="Cove D."/>
            <person name="Cuming A."/>
            <person name="Hasebe M."/>
            <person name="Lucas S."/>
            <person name="Mishler D.B."/>
            <person name="Reski R."/>
            <person name="Grigoriev I."/>
            <person name="Quatrano R.S."/>
            <person name="Boore J.L."/>
        </authorList>
    </citation>
    <scope>NUCLEOTIDE SEQUENCE [LARGE SCALE GENOMIC DNA]</scope>
    <source>
        <strain evidence="2 3">cv. Gransden 2004</strain>
    </source>
</reference>
<organism evidence="1">
    <name type="scientific">Physcomitrium patens</name>
    <name type="common">Spreading-leaved earth moss</name>
    <name type="synonym">Physcomitrella patens</name>
    <dbReference type="NCBI Taxonomy" id="3218"/>
    <lineage>
        <taxon>Eukaryota</taxon>
        <taxon>Viridiplantae</taxon>
        <taxon>Streptophyta</taxon>
        <taxon>Embryophyta</taxon>
        <taxon>Bryophyta</taxon>
        <taxon>Bryophytina</taxon>
        <taxon>Bryopsida</taxon>
        <taxon>Funariidae</taxon>
        <taxon>Funariales</taxon>
        <taxon>Funariaceae</taxon>
        <taxon>Physcomitrium</taxon>
    </lineage>
</organism>
<sequence>MKYLLQLQQDIAAKLKTSRDNTE</sequence>
<evidence type="ECO:0000313" key="2">
    <source>
        <dbReference type="EnsemblPlants" id="Pp3c4_4700V3.1"/>
    </source>
</evidence>
<protein>
    <submittedName>
        <fullName evidence="1 2">Uncharacterized protein</fullName>
    </submittedName>
</protein>
<proteinExistence type="predicted"/>
<evidence type="ECO:0000313" key="3">
    <source>
        <dbReference type="Proteomes" id="UP000006727"/>
    </source>
</evidence>
<dbReference type="Gramene" id="Pp3c4_4700V3.1">
    <property type="protein sequence ID" value="Pp3c4_4700V3.1"/>
    <property type="gene ID" value="Pp3c4_4700"/>
</dbReference>
<accession>A0A2K1KM83</accession>
<dbReference type="AlphaFoldDB" id="A0A2K1KM83"/>